<comment type="caution">
    <text evidence="8">The sequence shown here is derived from an EMBL/GenBank/DDBJ whole genome shotgun (WGS) entry which is preliminary data.</text>
</comment>
<dbReference type="InterPro" id="IPR052056">
    <property type="entry name" value="Mono-ARTD/PARP"/>
</dbReference>
<evidence type="ECO:0000256" key="6">
    <source>
        <dbReference type="SAM" id="MobiDB-lite"/>
    </source>
</evidence>
<dbReference type="GO" id="GO:0005634">
    <property type="term" value="C:nucleus"/>
    <property type="evidence" value="ECO:0007669"/>
    <property type="project" value="UniProtKB-SubCell"/>
</dbReference>
<evidence type="ECO:0000256" key="2">
    <source>
        <dbReference type="ARBA" id="ARBA00022676"/>
    </source>
</evidence>
<dbReference type="GO" id="GO:1990404">
    <property type="term" value="F:NAD+-protein mono-ADP-ribosyltransferase activity"/>
    <property type="evidence" value="ECO:0007669"/>
    <property type="project" value="TreeGrafter"/>
</dbReference>
<dbReference type="InterPro" id="IPR012677">
    <property type="entry name" value="Nucleotide-bd_a/b_plait_sf"/>
</dbReference>
<feature type="domain" description="Macro" evidence="7">
    <location>
        <begin position="1220"/>
        <end position="1402"/>
    </location>
</feature>
<organism evidence="8 9">
    <name type="scientific">Muraenolepis orangiensis</name>
    <name type="common">Patagonian moray cod</name>
    <dbReference type="NCBI Taxonomy" id="630683"/>
    <lineage>
        <taxon>Eukaryota</taxon>
        <taxon>Metazoa</taxon>
        <taxon>Chordata</taxon>
        <taxon>Craniata</taxon>
        <taxon>Vertebrata</taxon>
        <taxon>Euteleostomi</taxon>
        <taxon>Actinopterygii</taxon>
        <taxon>Neopterygii</taxon>
        <taxon>Teleostei</taxon>
        <taxon>Neoteleostei</taxon>
        <taxon>Acanthomorphata</taxon>
        <taxon>Zeiogadaria</taxon>
        <taxon>Gadariae</taxon>
        <taxon>Gadiformes</taxon>
        <taxon>Muraenolepidoidei</taxon>
        <taxon>Muraenolepididae</taxon>
        <taxon>Muraenolepis</taxon>
    </lineage>
</organism>
<dbReference type="SMART" id="SM00506">
    <property type="entry name" value="A1pp"/>
    <property type="match status" value="3"/>
</dbReference>
<feature type="region of interest" description="Disordered" evidence="6">
    <location>
        <begin position="1202"/>
        <end position="1228"/>
    </location>
</feature>
<dbReference type="Pfam" id="PF01661">
    <property type="entry name" value="Macro"/>
    <property type="match status" value="4"/>
</dbReference>
<dbReference type="Proteomes" id="UP001148018">
    <property type="component" value="Unassembled WGS sequence"/>
</dbReference>
<dbReference type="Pfam" id="PF23222">
    <property type="entry name" value="RRM_PARP14_1"/>
    <property type="match status" value="1"/>
</dbReference>
<sequence>MEETSSPSPYGHQVYLECVGLDTEEMKKKVEMYFKVRRKSGGGECGPVEAVEGNVYRIAFKLREDQQRVLERREHTMKDVSVLVHENLPSLLHKTPPITEATPEADNSKVGLSPAPECLPLSTIAASTSPSIGKEHEVHLEGYLLSHLKEYARMVVEKELLTIGGLAQFQLDTGSVMVSSSGQSHPDGDGFKQSEDKVKQVFEKVKKVWEPRESTEKVDIFHNVQGKAEETELSTSKLCGSETELPATKLCGSETELPAAKLCGSETELPAAKLCGSETELPAAKLCGSETELPAAKLCGSETELPAAKLCGSETELPAAKLCGSETELPAAKLYGSETELPAAKLCGSETELPAAKLYESATELPAAKLCGSETELPAAKLCGSETELPDAKLCGSEIELPAAKLYGSKTASSDKLKNRTMDIPGSTVQSNQSYNLPSSREETQSGLLFGDMGSPAREDQGGQTSQHYILPGGVCVLVRHGDITKEQCDALVNAANGFLSHAGGVAAALSCAGGPNVQLESTALVREHGRYATGEAVMTTGGNLQCKKLIHIVRPEQGEAIGRERPLLIRSVGSALQLADDNKFQSIAIPCISSGIFKVPISVCAEAIVTAVETFGRQSQHLKKITLIDSREEVVRALRAACNKILPSADAGFGAAEDRRSHENTGASSPGPWQHSGTNPVNTGEEVGAKVSTTKDHDPRSPRFARSNPRSTTQSHQPPPENDSASHRGYKETQSGGFSGQPLTQHVDQHHFAREDMGSPASEDQGGQTSQCYIFPGGVRVLVSHGDITKEQCDALVNSANGNLDHKGGVAAALSHAGGPAVQRESTALVREHGRYAAGKAVMTTGGNLLCKKLIHIIGPEEGEGNGSEKQILRQFVWSALKLADDSKFQSIAIPCISSAIFKVPISVCAEAIVKAVEHFGRQSQNLNTITLIDTREEVVRALRAACNNILPLVDAGLGAAEDRRSHENTGASSPGPWQHSGTDPVNTGEDQHHFAREDIGSAASEVHRGQTSQRYILPGGQRVLVRHGDITKEQCDALVNSANCYLSHGGGVAAALSRAGGPAVQRESSALVREHGRYATGQVVMTTGGNLQCKKLIHIIGPEQGEGNGSEKQILRQSVWSALKLADDSKFQSIAIPCISSGTFKVPISVCAEAIVTAVEHFGRQSQHLNQITLIDTREEVVRALRAACNKILPSAHAGLEADEDRRSHENTGASSPGPVNTGKDLGGIKLEYIEGYIERQEVDAIVSPMKDHDPRSTGLGKKLSDLMGPELDAAFRRRKENKSWMPVEVNVQSLPELRCRHVFFVNLLPWDEQRSAAAVQTLKCGLRQILSSCQDQGFRSVAFPMLGTGEVLQFPPDLVQTAFLEEIGTHPNNSRPLVVRIVMYPSDKQTNQACMIRTTRSRQASTPSQTAAAHRSAAPGALFHGFTSSFDPATAKVGGVTLQIVHGDIVKEETDWIVNIIHERKENGVCERRK</sequence>
<dbReference type="SUPFAM" id="SSF52949">
    <property type="entry name" value="Macro domain-like"/>
    <property type="match status" value="4"/>
</dbReference>
<evidence type="ECO:0000256" key="4">
    <source>
        <dbReference type="ARBA" id="ARBA00023027"/>
    </source>
</evidence>
<proteinExistence type="predicted"/>
<dbReference type="OrthoDB" id="6133115at2759"/>
<dbReference type="GO" id="GO:0005737">
    <property type="term" value="C:cytoplasm"/>
    <property type="evidence" value="ECO:0007669"/>
    <property type="project" value="TreeGrafter"/>
</dbReference>
<feature type="domain" description="Macro" evidence="7">
    <location>
        <begin position="1012"/>
        <end position="1195"/>
    </location>
</feature>
<dbReference type="InterPro" id="IPR002589">
    <property type="entry name" value="Macro_dom"/>
</dbReference>
<keyword evidence="9" id="KW-1185">Reference proteome</keyword>
<dbReference type="GO" id="GO:0070212">
    <property type="term" value="P:protein poly-ADP-ribosylation"/>
    <property type="evidence" value="ECO:0007669"/>
    <property type="project" value="TreeGrafter"/>
</dbReference>
<dbReference type="InterPro" id="IPR057051">
    <property type="entry name" value="PARP14_RPM_1"/>
</dbReference>
<gene>
    <name evidence="8" type="ORF">NHX12_014016</name>
</gene>
<evidence type="ECO:0000259" key="7">
    <source>
        <dbReference type="PROSITE" id="PS51154"/>
    </source>
</evidence>
<dbReference type="GO" id="GO:0003950">
    <property type="term" value="F:NAD+ poly-ADP-ribosyltransferase activity"/>
    <property type="evidence" value="ECO:0007669"/>
    <property type="project" value="TreeGrafter"/>
</dbReference>
<feature type="region of interest" description="Disordered" evidence="6">
    <location>
        <begin position="963"/>
        <end position="992"/>
    </location>
</feature>
<evidence type="ECO:0000256" key="5">
    <source>
        <dbReference type="ARBA" id="ARBA00023242"/>
    </source>
</evidence>
<feature type="domain" description="Macro" evidence="7">
    <location>
        <begin position="464"/>
        <end position="647"/>
    </location>
</feature>
<comment type="subcellular location">
    <subcellularLocation>
        <location evidence="1">Nucleus</location>
    </subcellularLocation>
</comment>
<keyword evidence="4" id="KW-0520">NAD</keyword>
<feature type="compositionally biased region" description="Polar residues" evidence="6">
    <location>
        <begin position="427"/>
        <end position="439"/>
    </location>
</feature>
<dbReference type="GO" id="GO:0003714">
    <property type="term" value="F:transcription corepressor activity"/>
    <property type="evidence" value="ECO:0007669"/>
    <property type="project" value="TreeGrafter"/>
</dbReference>
<evidence type="ECO:0000256" key="1">
    <source>
        <dbReference type="ARBA" id="ARBA00004123"/>
    </source>
</evidence>
<dbReference type="PROSITE" id="PS51154">
    <property type="entry name" value="MACRO"/>
    <property type="match status" value="4"/>
</dbReference>
<feature type="region of interest" description="Disordered" evidence="6">
    <location>
        <begin position="417"/>
        <end position="439"/>
    </location>
</feature>
<evidence type="ECO:0000313" key="8">
    <source>
        <dbReference type="EMBL" id="KAJ3585295.1"/>
    </source>
</evidence>
<reference evidence="8" key="1">
    <citation type="submission" date="2022-07" db="EMBL/GenBank/DDBJ databases">
        <title>Chromosome-level genome of Muraenolepis orangiensis.</title>
        <authorList>
            <person name="Kim J."/>
        </authorList>
    </citation>
    <scope>NUCLEOTIDE SEQUENCE</scope>
    <source>
        <strain evidence="8">KU_S4_2022</strain>
        <tissue evidence="8">Muscle</tissue>
    </source>
</reference>
<dbReference type="PANTHER" id="PTHR14453:SF70">
    <property type="entry name" value="PROTEIN MONO-ADP-RIBOSYLTRANSFERASE PARP9"/>
    <property type="match status" value="1"/>
</dbReference>
<dbReference type="Gene3D" id="3.40.220.10">
    <property type="entry name" value="Leucine Aminopeptidase, subunit E, domain 1"/>
    <property type="match status" value="4"/>
</dbReference>
<protein>
    <recommendedName>
        <fullName evidence="7">Macro domain-containing protein</fullName>
    </recommendedName>
</protein>
<keyword evidence="5" id="KW-0539">Nucleus</keyword>
<keyword evidence="2" id="KW-0328">Glycosyltransferase</keyword>
<dbReference type="PANTHER" id="PTHR14453">
    <property type="entry name" value="PARP/ZINC FINGER CCCH TYPE DOMAIN CONTAINING PROTEIN"/>
    <property type="match status" value="1"/>
</dbReference>
<dbReference type="EMBL" id="JANIIK010000118">
    <property type="protein sequence ID" value="KAJ3585295.1"/>
    <property type="molecule type" value="Genomic_DNA"/>
</dbReference>
<dbReference type="Gene3D" id="3.30.70.330">
    <property type="match status" value="1"/>
</dbReference>
<feature type="compositionally biased region" description="Polar residues" evidence="6">
    <location>
        <begin position="733"/>
        <end position="744"/>
    </location>
</feature>
<evidence type="ECO:0000313" key="9">
    <source>
        <dbReference type="Proteomes" id="UP001148018"/>
    </source>
</evidence>
<dbReference type="CDD" id="cd02907">
    <property type="entry name" value="Macro_Af1521_BAL-like"/>
    <property type="match status" value="3"/>
</dbReference>
<evidence type="ECO:0000256" key="3">
    <source>
        <dbReference type="ARBA" id="ARBA00022679"/>
    </source>
</evidence>
<keyword evidence="3" id="KW-0808">Transferase</keyword>
<name>A0A9Q0I4U2_9TELE</name>
<dbReference type="GO" id="GO:0010629">
    <property type="term" value="P:negative regulation of gene expression"/>
    <property type="evidence" value="ECO:0007669"/>
    <property type="project" value="TreeGrafter"/>
</dbReference>
<accession>A0A9Q0I4U2</accession>
<dbReference type="InterPro" id="IPR043472">
    <property type="entry name" value="Macro_dom-like"/>
</dbReference>
<feature type="domain" description="Macro" evidence="7">
    <location>
        <begin position="769"/>
        <end position="952"/>
    </location>
</feature>
<feature type="region of interest" description="Disordered" evidence="6">
    <location>
        <begin position="655"/>
        <end position="744"/>
    </location>
</feature>